<evidence type="ECO:0000313" key="1">
    <source>
        <dbReference type="EMBL" id="MBX72898.1"/>
    </source>
</evidence>
<sequence length="61" mass="6782">MVLLPTSFSVHSLLIPTYNLLQIMIKGVPIVVFKTSDISPSQNVHYLEHVGVLSFGNPYLI</sequence>
<proteinExistence type="predicted"/>
<name>A0A2P2R0Z5_RHIMU</name>
<dbReference type="EMBL" id="GGEC01092414">
    <property type="protein sequence ID" value="MBX72898.1"/>
    <property type="molecule type" value="Transcribed_RNA"/>
</dbReference>
<dbReference type="AlphaFoldDB" id="A0A2P2R0Z5"/>
<reference evidence="1" key="1">
    <citation type="submission" date="2018-02" db="EMBL/GenBank/DDBJ databases">
        <title>Rhizophora mucronata_Transcriptome.</title>
        <authorList>
            <person name="Meera S.P."/>
            <person name="Sreeshan A."/>
            <person name="Augustine A."/>
        </authorList>
    </citation>
    <scope>NUCLEOTIDE SEQUENCE</scope>
    <source>
        <tissue evidence="1">Leaf</tissue>
    </source>
</reference>
<accession>A0A2P2R0Z5</accession>
<protein>
    <submittedName>
        <fullName evidence="1">Uncharacterized protein</fullName>
    </submittedName>
</protein>
<organism evidence="1">
    <name type="scientific">Rhizophora mucronata</name>
    <name type="common">Asiatic mangrove</name>
    <dbReference type="NCBI Taxonomy" id="61149"/>
    <lineage>
        <taxon>Eukaryota</taxon>
        <taxon>Viridiplantae</taxon>
        <taxon>Streptophyta</taxon>
        <taxon>Embryophyta</taxon>
        <taxon>Tracheophyta</taxon>
        <taxon>Spermatophyta</taxon>
        <taxon>Magnoliopsida</taxon>
        <taxon>eudicotyledons</taxon>
        <taxon>Gunneridae</taxon>
        <taxon>Pentapetalae</taxon>
        <taxon>rosids</taxon>
        <taxon>fabids</taxon>
        <taxon>Malpighiales</taxon>
        <taxon>Rhizophoraceae</taxon>
        <taxon>Rhizophora</taxon>
    </lineage>
</organism>